<feature type="signal peptide" evidence="7">
    <location>
        <begin position="1"/>
        <end position="24"/>
    </location>
</feature>
<dbReference type="PIRSF" id="PIRSF000137">
    <property type="entry name" value="Alcohol_oxidase"/>
    <property type="match status" value="1"/>
</dbReference>
<evidence type="ECO:0000256" key="6">
    <source>
        <dbReference type="PIRSR" id="PIRSR000137-2"/>
    </source>
</evidence>
<dbReference type="AlphaFoldDB" id="A0AAJ0HLH8"/>
<dbReference type="Pfam" id="PF00732">
    <property type="entry name" value="GMC_oxred_N"/>
    <property type="match status" value="1"/>
</dbReference>
<keyword evidence="4 6" id="KW-0274">FAD</keyword>
<gene>
    <name evidence="10" type="ORF">B0T25DRAFT_566170</name>
</gene>
<reference evidence="10" key="2">
    <citation type="submission" date="2023-06" db="EMBL/GenBank/DDBJ databases">
        <authorList>
            <consortium name="Lawrence Berkeley National Laboratory"/>
            <person name="Haridas S."/>
            <person name="Hensen N."/>
            <person name="Bonometti L."/>
            <person name="Westerberg I."/>
            <person name="Brannstrom I.O."/>
            <person name="Guillou S."/>
            <person name="Cros-Aarteil S."/>
            <person name="Calhoun S."/>
            <person name="Kuo A."/>
            <person name="Mondo S."/>
            <person name="Pangilinan J."/>
            <person name="Riley R."/>
            <person name="Labutti K."/>
            <person name="Andreopoulos B."/>
            <person name="Lipzen A."/>
            <person name="Chen C."/>
            <person name="Yanf M."/>
            <person name="Daum C."/>
            <person name="Ng V."/>
            <person name="Clum A."/>
            <person name="Steindorff A."/>
            <person name="Ohm R."/>
            <person name="Martin F."/>
            <person name="Silar P."/>
            <person name="Natvig D."/>
            <person name="Lalanne C."/>
            <person name="Gautier V."/>
            <person name="Ament-Velasquez S.L."/>
            <person name="Kruys A."/>
            <person name="Hutchinson M.I."/>
            <person name="Powell A.J."/>
            <person name="Barry K."/>
            <person name="Miller A.N."/>
            <person name="Grigoriev I.V."/>
            <person name="Debuchy R."/>
            <person name="Gladieux P."/>
            <person name="Thoren M.H."/>
            <person name="Johannesson H."/>
        </authorList>
    </citation>
    <scope>NUCLEOTIDE SEQUENCE</scope>
    <source>
        <strain evidence="10">CBS 955.72</strain>
    </source>
</reference>
<keyword evidence="11" id="KW-1185">Reference proteome</keyword>
<dbReference type="SUPFAM" id="SSF51905">
    <property type="entry name" value="FAD/NAD(P)-binding domain"/>
    <property type="match status" value="1"/>
</dbReference>
<dbReference type="SUPFAM" id="SSF54373">
    <property type="entry name" value="FAD-linked reductases, C-terminal domain"/>
    <property type="match status" value="1"/>
</dbReference>
<name>A0AAJ0HLH8_9PEZI</name>
<reference evidence="10" key="1">
    <citation type="journal article" date="2023" name="Mol. Phylogenet. Evol.">
        <title>Genome-scale phylogeny and comparative genomics of the fungal order Sordariales.</title>
        <authorList>
            <person name="Hensen N."/>
            <person name="Bonometti L."/>
            <person name="Westerberg I."/>
            <person name="Brannstrom I.O."/>
            <person name="Guillou S."/>
            <person name="Cros-Aarteil S."/>
            <person name="Calhoun S."/>
            <person name="Haridas S."/>
            <person name="Kuo A."/>
            <person name="Mondo S."/>
            <person name="Pangilinan J."/>
            <person name="Riley R."/>
            <person name="LaButti K."/>
            <person name="Andreopoulos B."/>
            <person name="Lipzen A."/>
            <person name="Chen C."/>
            <person name="Yan M."/>
            <person name="Daum C."/>
            <person name="Ng V."/>
            <person name="Clum A."/>
            <person name="Steindorff A."/>
            <person name="Ohm R.A."/>
            <person name="Martin F."/>
            <person name="Silar P."/>
            <person name="Natvig D.O."/>
            <person name="Lalanne C."/>
            <person name="Gautier V."/>
            <person name="Ament-Velasquez S.L."/>
            <person name="Kruys A."/>
            <person name="Hutchinson M.I."/>
            <person name="Powell A.J."/>
            <person name="Barry K."/>
            <person name="Miller A.N."/>
            <person name="Grigoriev I.V."/>
            <person name="Debuchy R."/>
            <person name="Gladieux P."/>
            <person name="Hiltunen Thoren M."/>
            <person name="Johannesson H."/>
        </authorList>
    </citation>
    <scope>NUCLEOTIDE SEQUENCE</scope>
    <source>
        <strain evidence="10">CBS 955.72</strain>
    </source>
</reference>
<protein>
    <submittedName>
        <fullName evidence="10">GMC oxidoreductase</fullName>
    </submittedName>
</protein>
<evidence type="ECO:0000256" key="3">
    <source>
        <dbReference type="ARBA" id="ARBA00022630"/>
    </source>
</evidence>
<feature type="domain" description="Glucose-methanol-choline oxidoreductase C-terminal" evidence="9">
    <location>
        <begin position="491"/>
        <end position="596"/>
    </location>
</feature>
<dbReference type="Gene3D" id="3.30.560.10">
    <property type="entry name" value="Glucose Oxidase, domain 3"/>
    <property type="match status" value="1"/>
</dbReference>
<dbReference type="PANTHER" id="PTHR11552:SF201">
    <property type="entry name" value="GLUCOSE-METHANOL-CHOLINE OXIDOREDUCTASE N-TERMINAL DOMAIN-CONTAINING PROTEIN"/>
    <property type="match status" value="1"/>
</dbReference>
<keyword evidence="7" id="KW-0732">Signal</keyword>
<accession>A0AAJ0HLH8</accession>
<feature type="binding site" evidence="6">
    <location>
        <position position="272"/>
    </location>
    <ligand>
        <name>FAD</name>
        <dbReference type="ChEBI" id="CHEBI:57692"/>
    </ligand>
</feature>
<dbReference type="Gene3D" id="3.50.50.60">
    <property type="entry name" value="FAD/NAD(P)-binding domain"/>
    <property type="match status" value="1"/>
</dbReference>
<evidence type="ECO:0000256" key="1">
    <source>
        <dbReference type="ARBA" id="ARBA00001974"/>
    </source>
</evidence>
<evidence type="ECO:0000313" key="11">
    <source>
        <dbReference type="Proteomes" id="UP001275084"/>
    </source>
</evidence>
<feature type="chain" id="PRO_5042515952" evidence="7">
    <location>
        <begin position="25"/>
        <end position="596"/>
    </location>
</feature>
<dbReference type="InterPro" id="IPR027424">
    <property type="entry name" value="Glucose_Oxidase_domain_2"/>
</dbReference>
<evidence type="ECO:0000259" key="8">
    <source>
        <dbReference type="Pfam" id="PF00732"/>
    </source>
</evidence>
<feature type="binding site" evidence="6">
    <location>
        <begin position="123"/>
        <end position="126"/>
    </location>
    <ligand>
        <name>FAD</name>
        <dbReference type="ChEBI" id="CHEBI:57692"/>
    </ligand>
</feature>
<organism evidence="10 11">
    <name type="scientific">Lasiosphaeria hispida</name>
    <dbReference type="NCBI Taxonomy" id="260671"/>
    <lineage>
        <taxon>Eukaryota</taxon>
        <taxon>Fungi</taxon>
        <taxon>Dikarya</taxon>
        <taxon>Ascomycota</taxon>
        <taxon>Pezizomycotina</taxon>
        <taxon>Sordariomycetes</taxon>
        <taxon>Sordariomycetidae</taxon>
        <taxon>Sordariales</taxon>
        <taxon>Lasiosphaeriaceae</taxon>
        <taxon>Lasiosphaeria</taxon>
    </lineage>
</organism>
<comment type="similarity">
    <text evidence="2">Belongs to the GMC oxidoreductase family.</text>
</comment>
<dbReference type="GO" id="GO:0050660">
    <property type="term" value="F:flavin adenine dinucleotide binding"/>
    <property type="evidence" value="ECO:0007669"/>
    <property type="project" value="InterPro"/>
</dbReference>
<dbReference type="Proteomes" id="UP001275084">
    <property type="component" value="Unassembled WGS sequence"/>
</dbReference>
<evidence type="ECO:0000256" key="7">
    <source>
        <dbReference type="SAM" id="SignalP"/>
    </source>
</evidence>
<keyword evidence="3" id="KW-0285">Flavoprotein</keyword>
<dbReference type="Gene3D" id="4.10.450.10">
    <property type="entry name" value="Glucose Oxidase, domain 2"/>
    <property type="match status" value="1"/>
</dbReference>
<evidence type="ECO:0000313" key="10">
    <source>
        <dbReference type="EMBL" id="KAK3356839.1"/>
    </source>
</evidence>
<sequence length="596" mass="63076">MSPLNACGRAFFALALGLHRWASCTMVTNDTGIAAGKTFDYIIAGAGLSGLTVGNKLSGKGYSVLIIEAGPDASWNPEVFDAEGRMFGSKTCNWQYPAYGDDGKLLPWKIDSGACIGGSTSINGMVWYRPTKAELDKIETLGNPGWNWDNLEPYMVAAERNIPPDATQIAQGAGSSPDVHGHNGFINTSFPTPLRIPGAVDLYKEALPLVFPGLAVGGDLSNRTSVSSASTMYTIWYDTVTGKNRRSSAADGYLWAPNQQRAKLTVLATHVVDKVLFGQGITATGVSFLPANGSTPSSKTFKAYAAKGVILSAGSLASAPVLERSGVGKPSVLKSAGITRLVDLPGVGANVNDQPGTAAYALVSAAYQNDTSIIDNRSLFAPEISLINIDELWPLTAGSFILDIASQKGLRSRAQALVDAGAAVNIFGAGAVLNASIDLITTHRRKLALSIFHLHGGYKATYLILLAVPIVEFLAESGSSTLYAAFWPLVPLSRGHVHINSSNPLDHPIIVPRLLEDPFDAAVAVAAARASRAVFASAPFEDIVANAYYDPPIGPNGTDAEYLAWYRKSMFGASHWVGATTMMPRHLGGVVDHQLR</sequence>
<evidence type="ECO:0000256" key="2">
    <source>
        <dbReference type="ARBA" id="ARBA00010790"/>
    </source>
</evidence>
<feature type="domain" description="Glucose-methanol-choline oxidoreductase N-terminal" evidence="8">
    <location>
        <begin position="40"/>
        <end position="355"/>
    </location>
</feature>
<dbReference type="InterPro" id="IPR036188">
    <property type="entry name" value="FAD/NAD-bd_sf"/>
</dbReference>
<evidence type="ECO:0000256" key="5">
    <source>
        <dbReference type="ARBA" id="ARBA00023002"/>
    </source>
</evidence>
<evidence type="ECO:0000256" key="4">
    <source>
        <dbReference type="ARBA" id="ARBA00022827"/>
    </source>
</evidence>
<dbReference type="InterPro" id="IPR000172">
    <property type="entry name" value="GMC_OxRdtase_N"/>
</dbReference>
<dbReference type="InterPro" id="IPR012132">
    <property type="entry name" value="GMC_OxRdtase"/>
</dbReference>
<evidence type="ECO:0000259" key="9">
    <source>
        <dbReference type="Pfam" id="PF05199"/>
    </source>
</evidence>
<dbReference type="InterPro" id="IPR007867">
    <property type="entry name" value="GMC_OxRtase_C"/>
</dbReference>
<dbReference type="GO" id="GO:0016614">
    <property type="term" value="F:oxidoreductase activity, acting on CH-OH group of donors"/>
    <property type="evidence" value="ECO:0007669"/>
    <property type="project" value="InterPro"/>
</dbReference>
<dbReference type="EMBL" id="JAUIQD010000003">
    <property type="protein sequence ID" value="KAK3356839.1"/>
    <property type="molecule type" value="Genomic_DNA"/>
</dbReference>
<dbReference type="PANTHER" id="PTHR11552">
    <property type="entry name" value="GLUCOSE-METHANOL-CHOLINE GMC OXIDOREDUCTASE"/>
    <property type="match status" value="1"/>
</dbReference>
<proteinExistence type="inferred from homology"/>
<comment type="caution">
    <text evidence="10">The sequence shown here is derived from an EMBL/GenBank/DDBJ whole genome shotgun (WGS) entry which is preliminary data.</text>
</comment>
<comment type="cofactor">
    <cofactor evidence="1 6">
        <name>FAD</name>
        <dbReference type="ChEBI" id="CHEBI:57692"/>
    </cofactor>
</comment>
<keyword evidence="5" id="KW-0560">Oxidoreductase</keyword>
<dbReference type="Pfam" id="PF05199">
    <property type="entry name" value="GMC_oxred_C"/>
    <property type="match status" value="1"/>
</dbReference>